<dbReference type="InterPro" id="IPR013752">
    <property type="entry name" value="KPA_reductase"/>
</dbReference>
<proteinExistence type="inferred from homology"/>
<organism evidence="6 7">
    <name type="scientific">Pseudonocardia benzenivorans</name>
    <dbReference type="NCBI Taxonomy" id="228005"/>
    <lineage>
        <taxon>Bacteria</taxon>
        <taxon>Bacillati</taxon>
        <taxon>Actinomycetota</taxon>
        <taxon>Actinomycetes</taxon>
        <taxon>Pseudonocardiales</taxon>
        <taxon>Pseudonocardiaceae</taxon>
        <taxon>Pseudonocardia</taxon>
    </lineage>
</organism>
<comment type="caution">
    <text evidence="6">The sequence shown here is derived from an EMBL/GenBank/DDBJ whole genome shotgun (WGS) entry which is preliminary data.</text>
</comment>
<dbReference type="InterPro" id="IPR013332">
    <property type="entry name" value="KPR_N"/>
</dbReference>
<evidence type="ECO:0000256" key="1">
    <source>
        <dbReference type="ARBA" id="ARBA00007870"/>
    </source>
</evidence>
<dbReference type="InterPro" id="IPR013328">
    <property type="entry name" value="6PGD_dom2"/>
</dbReference>
<dbReference type="Pfam" id="PF02558">
    <property type="entry name" value="ApbA"/>
    <property type="match status" value="1"/>
</dbReference>
<dbReference type="Gene3D" id="1.10.1040.10">
    <property type="entry name" value="N-(1-d-carboxylethyl)-l-norvaline Dehydrogenase, domain 2"/>
    <property type="match status" value="1"/>
</dbReference>
<dbReference type="Gene3D" id="3.40.50.720">
    <property type="entry name" value="NAD(P)-binding Rossmann-like Domain"/>
    <property type="match status" value="1"/>
</dbReference>
<dbReference type="PANTHER" id="PTHR43765">
    <property type="entry name" value="2-DEHYDROPANTOATE 2-REDUCTASE-RELATED"/>
    <property type="match status" value="1"/>
</dbReference>
<keyword evidence="3" id="KW-0560">Oxidoreductase</keyword>
<feature type="domain" description="Ketopantoate reductase C-terminal" evidence="5">
    <location>
        <begin position="215"/>
        <end position="310"/>
    </location>
</feature>
<evidence type="ECO:0000259" key="5">
    <source>
        <dbReference type="Pfam" id="PF08546"/>
    </source>
</evidence>
<dbReference type="InterPro" id="IPR036291">
    <property type="entry name" value="NAD(P)-bd_dom_sf"/>
</dbReference>
<comment type="similarity">
    <text evidence="1">Belongs to the ketopantoate reductase family.</text>
</comment>
<dbReference type="SUPFAM" id="SSF48179">
    <property type="entry name" value="6-phosphogluconate dehydrogenase C-terminal domain-like"/>
    <property type="match status" value="1"/>
</dbReference>
<dbReference type="Proteomes" id="UP001597182">
    <property type="component" value="Unassembled WGS sequence"/>
</dbReference>
<dbReference type="EMBL" id="JBHTMB010000088">
    <property type="protein sequence ID" value="MFD1233878.1"/>
    <property type="molecule type" value="Genomic_DNA"/>
</dbReference>
<keyword evidence="2" id="KW-0521">NADP</keyword>
<evidence type="ECO:0000313" key="7">
    <source>
        <dbReference type="Proteomes" id="UP001597182"/>
    </source>
</evidence>
<protein>
    <submittedName>
        <fullName evidence="6">Ketopantoate reductase family protein</fullName>
    </submittedName>
</protein>
<dbReference type="InterPro" id="IPR008927">
    <property type="entry name" value="6-PGluconate_DH-like_C_sf"/>
</dbReference>
<dbReference type="Pfam" id="PF08546">
    <property type="entry name" value="ApbA_C"/>
    <property type="match status" value="1"/>
</dbReference>
<evidence type="ECO:0000259" key="4">
    <source>
        <dbReference type="Pfam" id="PF02558"/>
    </source>
</evidence>
<reference evidence="7" key="1">
    <citation type="journal article" date="2019" name="Int. J. Syst. Evol. Microbiol.">
        <title>The Global Catalogue of Microorganisms (GCM) 10K type strain sequencing project: providing services to taxonomists for standard genome sequencing and annotation.</title>
        <authorList>
            <consortium name="The Broad Institute Genomics Platform"/>
            <consortium name="The Broad Institute Genome Sequencing Center for Infectious Disease"/>
            <person name="Wu L."/>
            <person name="Ma J."/>
        </authorList>
    </citation>
    <scope>NUCLEOTIDE SEQUENCE [LARGE SCALE GENOMIC DNA]</scope>
    <source>
        <strain evidence="7">CCUG 49018</strain>
    </source>
</reference>
<gene>
    <name evidence="6" type="ORF">ACFQ34_11340</name>
</gene>
<evidence type="ECO:0000256" key="2">
    <source>
        <dbReference type="ARBA" id="ARBA00022857"/>
    </source>
</evidence>
<accession>A0ABW3VGV0</accession>
<dbReference type="SUPFAM" id="SSF51735">
    <property type="entry name" value="NAD(P)-binding Rossmann-fold domains"/>
    <property type="match status" value="1"/>
</dbReference>
<name>A0ABW3VGV0_9PSEU</name>
<dbReference type="RefSeq" id="WP_346090703.1">
    <property type="nucleotide sequence ID" value="NZ_BAABKS010000013.1"/>
</dbReference>
<keyword evidence="7" id="KW-1185">Reference proteome</keyword>
<sequence length="344" mass="36065">MPGRYVVVGGGAVGATVAAQLHLAEIGVVLVARGANLAALRAKGLRYLRPDGPRTLRLPVVAGPDEVTLRSDDVLVVAVKSQDTEAAVAQWAWQPVTDGAGAETAAADTLPVVLMQNGLENARTALRRFTRVVDTVVLSGASHVRPGEVVSPGSPLAGGFYVGDAPSGAGPDSERVAADLRSVGFAVQVVPDIARWKAGKLLGNLYWNLDALYRRSRLRNRLGDELVEEATTVLQAAGLDPHAPTVPDALDRASFETVDVPGAKRGGSSTWQSLARGRGAEGDYLYGEIALLARLHGLRAPLNEAVQTRIATVARQGVRPRSLPMSDIAELLGYSGMAAPLAML</sequence>
<dbReference type="InterPro" id="IPR050838">
    <property type="entry name" value="Ketopantoate_reductase"/>
</dbReference>
<dbReference type="PANTHER" id="PTHR43765:SF2">
    <property type="entry name" value="2-DEHYDROPANTOATE 2-REDUCTASE"/>
    <property type="match status" value="1"/>
</dbReference>
<feature type="domain" description="Ketopantoate reductase N-terminal" evidence="4">
    <location>
        <begin position="6"/>
        <end position="153"/>
    </location>
</feature>
<evidence type="ECO:0000256" key="3">
    <source>
        <dbReference type="ARBA" id="ARBA00023002"/>
    </source>
</evidence>
<evidence type="ECO:0000313" key="6">
    <source>
        <dbReference type="EMBL" id="MFD1233878.1"/>
    </source>
</evidence>